<feature type="signal peptide" evidence="1">
    <location>
        <begin position="1"/>
        <end position="26"/>
    </location>
</feature>
<evidence type="ECO:0000256" key="1">
    <source>
        <dbReference type="SAM" id="SignalP"/>
    </source>
</evidence>
<feature type="chain" id="PRO_5046740315" description="Fibronectin type-III domain-containing protein" evidence="1">
    <location>
        <begin position="27"/>
        <end position="349"/>
    </location>
</feature>
<dbReference type="EMBL" id="JAJEQE010000040">
    <property type="protein sequence ID" value="MCC2149740.1"/>
    <property type="molecule type" value="Genomic_DNA"/>
</dbReference>
<comment type="caution">
    <text evidence="2">The sequence shown here is derived from an EMBL/GenBank/DDBJ whole genome shotgun (WGS) entry which is preliminary data.</text>
</comment>
<reference evidence="2 3" key="1">
    <citation type="submission" date="2021-10" db="EMBL/GenBank/DDBJ databases">
        <title>Anaerobic single-cell dispensing facilitates the cultivation of human gut bacteria.</title>
        <authorList>
            <person name="Afrizal A."/>
        </authorList>
    </citation>
    <scope>NUCLEOTIDE SEQUENCE [LARGE SCALE GENOMIC DNA]</scope>
    <source>
        <strain evidence="2 3">CLA-AA-H246</strain>
    </source>
</reference>
<evidence type="ECO:0008006" key="4">
    <source>
        <dbReference type="Google" id="ProtNLM"/>
    </source>
</evidence>
<dbReference type="RefSeq" id="WP_248835696.1">
    <property type="nucleotide sequence ID" value="NZ_JAJEQE010000040.1"/>
</dbReference>
<evidence type="ECO:0000313" key="3">
    <source>
        <dbReference type="Proteomes" id="UP001299235"/>
    </source>
</evidence>
<accession>A0ABS8EX14</accession>
<dbReference type="Gene3D" id="2.60.40.680">
    <property type="match status" value="1"/>
</dbReference>
<proteinExistence type="predicted"/>
<dbReference type="Proteomes" id="UP001299235">
    <property type="component" value="Unassembled WGS sequence"/>
</dbReference>
<keyword evidence="3" id="KW-1185">Reference proteome</keyword>
<evidence type="ECO:0000313" key="2">
    <source>
        <dbReference type="EMBL" id="MCC2149740.1"/>
    </source>
</evidence>
<organism evidence="2 3">
    <name type="scientific">Hominisplanchenecus faecis</name>
    <dbReference type="NCBI Taxonomy" id="2885351"/>
    <lineage>
        <taxon>Bacteria</taxon>
        <taxon>Bacillati</taxon>
        <taxon>Bacillota</taxon>
        <taxon>Clostridia</taxon>
        <taxon>Lachnospirales</taxon>
        <taxon>Lachnospiraceae</taxon>
        <taxon>Hominisplanchenecus</taxon>
    </lineage>
</organism>
<protein>
    <recommendedName>
        <fullName evidence="4">Fibronectin type-III domain-containing protein</fullName>
    </recommendedName>
</protein>
<name>A0ABS8EX14_9FIRM</name>
<gene>
    <name evidence="2" type="ORF">LKD42_10820</name>
</gene>
<dbReference type="InterPro" id="IPR008965">
    <property type="entry name" value="CBM2/CBM3_carb-bd_dom_sf"/>
</dbReference>
<sequence length="349" mass="38875">MKKSKIFSVVLAMFLILTLNVGAVRAADTARIYLDAVQAKSGIVTVSCKAENVGKISNGKLRITYAADKLHLVKTEAGDGLKKGNFQTVINDPIDGNKAEGEIVFVFASSREQEVSGNLVTMTFSASEKLDLKDTGLNLKAEEWNKTSGSDINVSIKDLQYRSEVIDKIEPTPTPEKKISLNATQIAEIEDQTYTGRAVRPGVTIQYKGKTLTEAKDYALTYKKNKKIGKASVTIKGIGEYEGSKTMTFYIAPRPPRIKKAVSDSRKKVSLCWSKKKQADGYQIKIARDKQFTRKVKIVNIKKNTKVKKTVKVKGKGRAKYYVRIRSYKIIDGKKHYGKFGYKKAVRVK</sequence>
<keyword evidence="1" id="KW-0732">Signal</keyword>
<dbReference type="SUPFAM" id="SSF49384">
    <property type="entry name" value="Carbohydrate-binding domain"/>
    <property type="match status" value="1"/>
</dbReference>